<dbReference type="OrthoDB" id="9771544at2"/>
<evidence type="ECO:0000256" key="5">
    <source>
        <dbReference type="ARBA" id="ARBA00022989"/>
    </source>
</evidence>
<evidence type="ECO:0000259" key="8">
    <source>
        <dbReference type="PROSITE" id="PS50928"/>
    </source>
</evidence>
<gene>
    <name evidence="9" type="ORF">EYB31_22095</name>
</gene>
<protein>
    <submittedName>
        <fullName evidence="9">Carbohydrate ABC transporter permease</fullName>
    </submittedName>
</protein>
<evidence type="ECO:0000256" key="3">
    <source>
        <dbReference type="ARBA" id="ARBA00022475"/>
    </source>
</evidence>
<dbReference type="Proteomes" id="UP000293142">
    <property type="component" value="Unassembled WGS sequence"/>
</dbReference>
<evidence type="ECO:0000313" key="9">
    <source>
        <dbReference type="EMBL" id="TBL75795.1"/>
    </source>
</evidence>
<evidence type="ECO:0000256" key="7">
    <source>
        <dbReference type="RuleBase" id="RU363032"/>
    </source>
</evidence>
<evidence type="ECO:0000313" key="10">
    <source>
        <dbReference type="Proteomes" id="UP000293142"/>
    </source>
</evidence>
<feature type="transmembrane region" description="Helical" evidence="7">
    <location>
        <begin position="189"/>
        <end position="212"/>
    </location>
</feature>
<keyword evidence="10" id="KW-1185">Reference proteome</keyword>
<dbReference type="CDD" id="cd06261">
    <property type="entry name" value="TM_PBP2"/>
    <property type="match status" value="1"/>
</dbReference>
<evidence type="ECO:0000256" key="2">
    <source>
        <dbReference type="ARBA" id="ARBA00022448"/>
    </source>
</evidence>
<name>A0A4Q9DPA2_9BACL</name>
<feature type="transmembrane region" description="Helical" evidence="7">
    <location>
        <begin position="14"/>
        <end position="36"/>
    </location>
</feature>
<dbReference type="Gene3D" id="1.10.3720.10">
    <property type="entry name" value="MetI-like"/>
    <property type="match status" value="1"/>
</dbReference>
<keyword evidence="6 7" id="KW-0472">Membrane</keyword>
<reference evidence="9 10" key="1">
    <citation type="submission" date="2019-02" db="EMBL/GenBank/DDBJ databases">
        <title>Paenibacillus sp. nov., isolated from surface-sterilized tissue of Thalictrum simplex L.</title>
        <authorList>
            <person name="Tuo L."/>
        </authorList>
    </citation>
    <scope>NUCLEOTIDE SEQUENCE [LARGE SCALE GENOMIC DNA]</scope>
    <source>
        <strain evidence="9 10">N2SHLJ1</strain>
    </source>
</reference>
<evidence type="ECO:0000256" key="1">
    <source>
        <dbReference type="ARBA" id="ARBA00004651"/>
    </source>
</evidence>
<evidence type="ECO:0000256" key="4">
    <source>
        <dbReference type="ARBA" id="ARBA00022692"/>
    </source>
</evidence>
<dbReference type="SUPFAM" id="SSF161098">
    <property type="entry name" value="MetI-like"/>
    <property type="match status" value="1"/>
</dbReference>
<keyword evidence="3" id="KW-1003">Cell membrane</keyword>
<comment type="caution">
    <text evidence="9">The sequence shown here is derived from an EMBL/GenBank/DDBJ whole genome shotgun (WGS) entry which is preliminary data.</text>
</comment>
<dbReference type="PROSITE" id="PS50928">
    <property type="entry name" value="ABC_TM1"/>
    <property type="match status" value="1"/>
</dbReference>
<accession>A0A4Q9DPA2</accession>
<sequence length="285" mass="32263">MLQYGKEPTLTGRIVKNVLLCAFGLLMIYPLIWLFFGSFKTNSDLFGSLGLIPEHFVWDSYGKGWTGTGQYTYATFFANTLLLVAPTVVFTVLSSAIVAYGFARFSFPLKNQLFALMISTLMLPQAVIIIPRYLIFRDLDWLDSYLPFVVPAIFACYPFFIFMLVQFFRGLPRELDESAVVDGCNPFTILVRILLPLCKPALFSAAIFQFIWTWNDFFNSLIFINSVKKYTVSLALRMTIDSTGGTVAWNQIMAMSVLAILPPVLIFFMFQRYFVEGIATTGIKG</sequence>
<dbReference type="GO" id="GO:0055085">
    <property type="term" value="P:transmembrane transport"/>
    <property type="evidence" value="ECO:0007669"/>
    <property type="project" value="InterPro"/>
</dbReference>
<proteinExistence type="inferred from homology"/>
<organism evidence="9 10">
    <name type="scientific">Paenibacillus thalictri</name>
    <dbReference type="NCBI Taxonomy" id="2527873"/>
    <lineage>
        <taxon>Bacteria</taxon>
        <taxon>Bacillati</taxon>
        <taxon>Bacillota</taxon>
        <taxon>Bacilli</taxon>
        <taxon>Bacillales</taxon>
        <taxon>Paenibacillaceae</taxon>
        <taxon>Paenibacillus</taxon>
    </lineage>
</organism>
<dbReference type="GO" id="GO:0005886">
    <property type="term" value="C:plasma membrane"/>
    <property type="evidence" value="ECO:0007669"/>
    <property type="project" value="UniProtKB-SubCell"/>
</dbReference>
<dbReference type="EMBL" id="SIRE01000016">
    <property type="protein sequence ID" value="TBL75795.1"/>
    <property type="molecule type" value="Genomic_DNA"/>
</dbReference>
<keyword evidence="2 7" id="KW-0813">Transport</keyword>
<dbReference type="AlphaFoldDB" id="A0A4Q9DPA2"/>
<evidence type="ECO:0000256" key="6">
    <source>
        <dbReference type="ARBA" id="ARBA00023136"/>
    </source>
</evidence>
<feature type="transmembrane region" description="Helical" evidence="7">
    <location>
        <begin position="114"/>
        <end position="136"/>
    </location>
</feature>
<comment type="similarity">
    <text evidence="7">Belongs to the binding-protein-dependent transport system permease family.</text>
</comment>
<keyword evidence="5 7" id="KW-1133">Transmembrane helix</keyword>
<dbReference type="InterPro" id="IPR000515">
    <property type="entry name" value="MetI-like"/>
</dbReference>
<dbReference type="PANTHER" id="PTHR43744">
    <property type="entry name" value="ABC TRANSPORTER PERMEASE PROTEIN MG189-RELATED-RELATED"/>
    <property type="match status" value="1"/>
</dbReference>
<feature type="domain" description="ABC transmembrane type-1" evidence="8">
    <location>
        <begin position="77"/>
        <end position="270"/>
    </location>
</feature>
<keyword evidence="4 7" id="KW-0812">Transmembrane</keyword>
<dbReference type="InterPro" id="IPR035906">
    <property type="entry name" value="MetI-like_sf"/>
</dbReference>
<feature type="transmembrane region" description="Helical" evidence="7">
    <location>
        <begin position="148"/>
        <end position="168"/>
    </location>
</feature>
<feature type="transmembrane region" description="Helical" evidence="7">
    <location>
        <begin position="248"/>
        <end position="270"/>
    </location>
</feature>
<feature type="transmembrane region" description="Helical" evidence="7">
    <location>
        <begin position="81"/>
        <end position="102"/>
    </location>
</feature>
<dbReference type="PANTHER" id="PTHR43744:SF6">
    <property type="entry name" value="ABC TRANSPORTER PERMEASE PROTEIN YESQ-RELATED"/>
    <property type="match status" value="1"/>
</dbReference>
<dbReference type="Pfam" id="PF00528">
    <property type="entry name" value="BPD_transp_1"/>
    <property type="match status" value="1"/>
</dbReference>
<comment type="subcellular location">
    <subcellularLocation>
        <location evidence="1 7">Cell membrane</location>
        <topology evidence="1 7">Multi-pass membrane protein</topology>
    </subcellularLocation>
</comment>